<dbReference type="EC" id="2.1.1.170" evidence="6"/>
<dbReference type="InterPro" id="IPR003682">
    <property type="entry name" value="rRNA_ssu_MeTfrase_G"/>
</dbReference>
<dbReference type="OrthoDB" id="9808773at2"/>
<evidence type="ECO:0000256" key="6">
    <source>
        <dbReference type="HAMAP-Rule" id="MF_00074"/>
    </source>
</evidence>
<dbReference type="EMBL" id="FRCK01000004">
    <property type="protein sequence ID" value="SHM15013.1"/>
    <property type="molecule type" value="Genomic_DNA"/>
</dbReference>
<comment type="function">
    <text evidence="6">Specifically methylates the N7 position of guanine in position 527 of 16S rRNA.</text>
</comment>
<dbReference type="NCBIfam" id="TIGR00138">
    <property type="entry name" value="rsmG_gidB"/>
    <property type="match status" value="1"/>
</dbReference>
<keyword evidence="3 6" id="KW-0489">Methyltransferase</keyword>
<comment type="similarity">
    <text evidence="6">Belongs to the methyltransferase superfamily. RNA methyltransferase RsmG family.</text>
</comment>
<keyword evidence="8" id="KW-1185">Reference proteome</keyword>
<dbReference type="Gene3D" id="3.40.50.150">
    <property type="entry name" value="Vaccinia Virus protein VP39"/>
    <property type="match status" value="1"/>
</dbReference>
<keyword evidence="1 6" id="KW-0963">Cytoplasm</keyword>
<reference evidence="8" key="1">
    <citation type="submission" date="2016-11" db="EMBL/GenBank/DDBJ databases">
        <authorList>
            <person name="Varghese N."/>
            <person name="Submissions S."/>
        </authorList>
    </citation>
    <scope>NUCLEOTIDE SEQUENCE [LARGE SCALE GENOMIC DNA]</scope>
    <source>
        <strain evidence="8">DSM 6637</strain>
    </source>
</reference>
<evidence type="ECO:0000313" key="7">
    <source>
        <dbReference type="EMBL" id="SHM15013.1"/>
    </source>
</evidence>
<comment type="subcellular location">
    <subcellularLocation>
        <location evidence="6">Cytoplasm</location>
    </subcellularLocation>
</comment>
<dbReference type="PIRSF" id="PIRSF003078">
    <property type="entry name" value="GidB"/>
    <property type="match status" value="1"/>
</dbReference>
<proteinExistence type="inferred from homology"/>
<dbReference type="PANTHER" id="PTHR31760">
    <property type="entry name" value="S-ADENOSYL-L-METHIONINE-DEPENDENT METHYLTRANSFERASES SUPERFAMILY PROTEIN"/>
    <property type="match status" value="1"/>
</dbReference>
<feature type="binding site" evidence="6">
    <location>
        <position position="125"/>
    </location>
    <ligand>
        <name>S-adenosyl-L-methionine</name>
        <dbReference type="ChEBI" id="CHEBI:59789"/>
    </ligand>
</feature>
<dbReference type="Pfam" id="PF02527">
    <property type="entry name" value="GidB"/>
    <property type="match status" value="1"/>
</dbReference>
<name>A0A1M7GFD9_9RHOB</name>
<comment type="caution">
    <text evidence="6">Lacks conserved residue(s) required for the propagation of feature annotation.</text>
</comment>
<evidence type="ECO:0000256" key="5">
    <source>
        <dbReference type="ARBA" id="ARBA00022691"/>
    </source>
</evidence>
<keyword evidence="5 6" id="KW-0949">S-adenosyl-L-methionine</keyword>
<evidence type="ECO:0000256" key="4">
    <source>
        <dbReference type="ARBA" id="ARBA00022679"/>
    </source>
</evidence>
<evidence type="ECO:0000256" key="1">
    <source>
        <dbReference type="ARBA" id="ARBA00022490"/>
    </source>
</evidence>
<dbReference type="InterPro" id="IPR029063">
    <property type="entry name" value="SAM-dependent_MTases_sf"/>
</dbReference>
<dbReference type="PANTHER" id="PTHR31760:SF0">
    <property type="entry name" value="S-ADENOSYL-L-METHIONINE-DEPENDENT METHYLTRANSFERASES SUPERFAMILY PROTEIN"/>
    <property type="match status" value="1"/>
</dbReference>
<feature type="binding site" evidence="6">
    <location>
        <begin position="111"/>
        <end position="112"/>
    </location>
    <ligand>
        <name>S-adenosyl-L-methionine</name>
        <dbReference type="ChEBI" id="CHEBI:59789"/>
    </ligand>
</feature>
<evidence type="ECO:0000256" key="2">
    <source>
        <dbReference type="ARBA" id="ARBA00022552"/>
    </source>
</evidence>
<comment type="catalytic activity">
    <reaction evidence="6">
        <text>guanosine(527) in 16S rRNA + S-adenosyl-L-methionine = N(7)-methylguanosine(527) in 16S rRNA + S-adenosyl-L-homocysteine</text>
        <dbReference type="Rhea" id="RHEA:42732"/>
        <dbReference type="Rhea" id="RHEA-COMP:10209"/>
        <dbReference type="Rhea" id="RHEA-COMP:10210"/>
        <dbReference type="ChEBI" id="CHEBI:57856"/>
        <dbReference type="ChEBI" id="CHEBI:59789"/>
        <dbReference type="ChEBI" id="CHEBI:74269"/>
        <dbReference type="ChEBI" id="CHEBI:74480"/>
        <dbReference type="EC" id="2.1.1.170"/>
    </reaction>
</comment>
<dbReference type="SUPFAM" id="SSF53335">
    <property type="entry name" value="S-adenosyl-L-methionine-dependent methyltransferases"/>
    <property type="match status" value="1"/>
</dbReference>
<accession>A0A1M7GFD9</accession>
<keyword evidence="4 6" id="KW-0808">Transferase</keyword>
<protein>
    <recommendedName>
        <fullName evidence="6">Ribosomal RNA small subunit methyltransferase G</fullName>
        <ecNumber evidence="6">2.1.1.170</ecNumber>
    </recommendedName>
    <alternativeName>
        <fullName evidence="6">16S rRNA 7-methylguanosine methyltransferase</fullName>
        <shortName evidence="6">16S rRNA m7G methyltransferase</shortName>
    </alternativeName>
</protein>
<gene>
    <name evidence="6" type="primary">rsmG</name>
    <name evidence="7" type="ORF">SAMN05444389_104105</name>
</gene>
<evidence type="ECO:0000313" key="8">
    <source>
        <dbReference type="Proteomes" id="UP000184444"/>
    </source>
</evidence>
<keyword evidence="2 6" id="KW-0698">rRNA processing</keyword>
<dbReference type="HAMAP" id="MF_00074">
    <property type="entry name" value="16SrRNA_methyltr_G"/>
    <property type="match status" value="1"/>
</dbReference>
<dbReference type="GO" id="GO:0070043">
    <property type="term" value="F:rRNA (guanine-N7-)-methyltransferase activity"/>
    <property type="evidence" value="ECO:0007669"/>
    <property type="project" value="UniProtKB-UniRule"/>
</dbReference>
<evidence type="ECO:0000256" key="3">
    <source>
        <dbReference type="ARBA" id="ARBA00022603"/>
    </source>
</evidence>
<feature type="binding site" evidence="6">
    <location>
        <position position="65"/>
    </location>
    <ligand>
        <name>S-adenosyl-L-methionine</name>
        <dbReference type="ChEBI" id="CHEBI:59789"/>
    </ligand>
</feature>
<organism evidence="7 8">
    <name type="scientific">Paracoccus solventivorans</name>
    <dbReference type="NCBI Taxonomy" id="53463"/>
    <lineage>
        <taxon>Bacteria</taxon>
        <taxon>Pseudomonadati</taxon>
        <taxon>Pseudomonadota</taxon>
        <taxon>Alphaproteobacteria</taxon>
        <taxon>Rhodobacterales</taxon>
        <taxon>Paracoccaceae</taxon>
        <taxon>Paracoccus</taxon>
    </lineage>
</organism>
<dbReference type="AlphaFoldDB" id="A0A1M7GFD9"/>
<dbReference type="STRING" id="53463.SAMN05444389_104105"/>
<feature type="binding site" evidence="6">
    <location>
        <position position="60"/>
    </location>
    <ligand>
        <name>S-adenosyl-L-methionine</name>
        <dbReference type="ChEBI" id="CHEBI:59789"/>
    </ligand>
</feature>
<sequence>MSASREARLVQYAALIRKWNSAINLVAPASLAQLEQRHIADSAQLARLHPDPQGPWLDIGSGGGLPGLVVAIFHPELPVQLVDSDRRKVAFLQTAIRELGLANCTATAARIEELPPADAANLSARALAPLDRLVPYLDRHLAQDGTAWLMKGRNWQTELTAARRNWRFDAEIHPSTTDPAAAILQISNIRHG</sequence>
<dbReference type="GO" id="GO:0005829">
    <property type="term" value="C:cytosol"/>
    <property type="evidence" value="ECO:0007669"/>
    <property type="project" value="TreeGrafter"/>
</dbReference>
<dbReference type="Proteomes" id="UP000184444">
    <property type="component" value="Unassembled WGS sequence"/>
</dbReference>